<keyword evidence="2" id="KW-1185">Reference proteome</keyword>
<sequence>MQRGPYSRETTDISDQELRQILESENISGLPAPYCLAPHYDGQGALPQNALWTAPAASPSLAQRAAENALATSHQQHYHQLAGHDSNSSQSSPGGHDGGNLGGGADGALPATGAATESSTAPRTPLPVATGETSRRRTRTTLTPYQLRVLFRVWERTQYPSSDLRFRLASNLMMTPRNVQIWFQNQRQKTKERAEMRRRTHSPSTHSTVLASMGATQIPHHHMAHGPGHLMPVHLLEFHAHDGHFSAISMPGRSPPESPFRYTHGPPPAPPAIPPPTSGYAVSSSNAPRQTLYYQESAVASGAPSLQTTSPVSGAYAMLTPPALYPHSFSQQPPQRPHPIQPRAAPPHSASYPHPHHLPHHLSLHPQHHLHHQRHLSQPHALHYTPARTPSSLAPASSQKSTGQQPYYSPSLQSGDALASEKGSDAAQCLIPSPTTPTFVPDQHALQQSLSPLSPRRRFPSPPLSSSMHSLSMTPGSGPSSLASQTLREHPASRRARLVDILNPITSAAASGEASAVKGAPDNKDQLGPLPSLGAVLANVQSDEDNSTGAAMADAPLDATSSTPANSAAAKRTKKVGITGKYGTRYGASLRKLVKKMEITQHASYICTFCGKESVKRTSVGIWNCRGCRKTIAGGAYVVSTPAASIARSNIRRIRELSSK</sequence>
<gene>
    <name evidence="1" type="primary">RPL43</name>
    <name evidence="1" type="ORF">GGI18_001699</name>
</gene>
<dbReference type="Proteomes" id="UP001140066">
    <property type="component" value="Unassembled WGS sequence"/>
</dbReference>
<organism evidence="1 2">
    <name type="scientific">Coemansia linderi</name>
    <dbReference type="NCBI Taxonomy" id="2663919"/>
    <lineage>
        <taxon>Eukaryota</taxon>
        <taxon>Fungi</taxon>
        <taxon>Fungi incertae sedis</taxon>
        <taxon>Zoopagomycota</taxon>
        <taxon>Kickxellomycotina</taxon>
        <taxon>Kickxellomycetes</taxon>
        <taxon>Kickxellales</taxon>
        <taxon>Kickxellaceae</taxon>
        <taxon>Coemansia</taxon>
    </lineage>
</organism>
<name>A0ACC1KJE4_9FUNG</name>
<keyword evidence="1" id="KW-0689">Ribosomal protein</keyword>
<comment type="caution">
    <text evidence="1">The sequence shown here is derived from an EMBL/GenBank/DDBJ whole genome shotgun (WGS) entry which is preliminary data.</text>
</comment>
<proteinExistence type="predicted"/>
<keyword evidence="1" id="KW-0687">Ribonucleoprotein</keyword>
<protein>
    <submittedName>
        <fullName evidence="1">60S ribosomal protein L43</fullName>
    </submittedName>
</protein>
<evidence type="ECO:0000313" key="2">
    <source>
        <dbReference type="Proteomes" id="UP001140066"/>
    </source>
</evidence>
<accession>A0ACC1KJE4</accession>
<evidence type="ECO:0000313" key="1">
    <source>
        <dbReference type="EMBL" id="KAJ2790595.1"/>
    </source>
</evidence>
<dbReference type="EMBL" id="JANBUK010000302">
    <property type="protein sequence ID" value="KAJ2790595.1"/>
    <property type="molecule type" value="Genomic_DNA"/>
</dbReference>
<reference evidence="1" key="1">
    <citation type="submission" date="2022-07" db="EMBL/GenBank/DDBJ databases">
        <title>Phylogenomic reconstructions and comparative analyses of Kickxellomycotina fungi.</title>
        <authorList>
            <person name="Reynolds N.K."/>
            <person name="Stajich J.E."/>
            <person name="Barry K."/>
            <person name="Grigoriev I.V."/>
            <person name="Crous P."/>
            <person name="Smith M.E."/>
        </authorList>
    </citation>
    <scope>NUCLEOTIDE SEQUENCE</scope>
    <source>
        <strain evidence="1">BCRC 34191</strain>
    </source>
</reference>